<reference evidence="2" key="1">
    <citation type="submission" date="2020-10" db="EMBL/GenBank/DDBJ databases">
        <title>Taxonomic study of unclassified bacteria belonging to the class Ktedonobacteria.</title>
        <authorList>
            <person name="Yabe S."/>
            <person name="Wang C.M."/>
            <person name="Zheng Y."/>
            <person name="Sakai Y."/>
            <person name="Cavaletti L."/>
            <person name="Monciardini P."/>
            <person name="Donadio S."/>
        </authorList>
    </citation>
    <scope>NUCLEOTIDE SEQUENCE</scope>
    <source>
        <strain evidence="2">SOSP1-1</strain>
    </source>
</reference>
<dbReference type="PANTHER" id="PTHR43293">
    <property type="entry name" value="ACETATE COA-TRANSFERASE YDIF"/>
    <property type="match status" value="1"/>
</dbReference>
<dbReference type="SMART" id="SM00882">
    <property type="entry name" value="CoA_trans"/>
    <property type="match status" value="1"/>
</dbReference>
<protein>
    <submittedName>
        <fullName evidence="2">3-oxoadipate--succinyl-CoA transferase subunit B</fullName>
    </submittedName>
</protein>
<comment type="caution">
    <text evidence="2">The sequence shown here is derived from an EMBL/GenBank/DDBJ whole genome shotgun (WGS) entry which is preliminary data.</text>
</comment>
<comment type="similarity">
    <text evidence="1">Belongs to the 3-oxoacid CoA-transferase subunit B family.</text>
</comment>
<keyword evidence="2" id="KW-0808">Transferase</keyword>
<dbReference type="PANTHER" id="PTHR43293:SF3">
    <property type="entry name" value="CHOLESTEROL RING-CLEAVING HYDROLASE IPDB SUBUNIT"/>
    <property type="match status" value="1"/>
</dbReference>
<dbReference type="EMBL" id="BNJF01000001">
    <property type="protein sequence ID" value="GHO44007.1"/>
    <property type="molecule type" value="Genomic_DNA"/>
</dbReference>
<gene>
    <name evidence="2" type="primary">gctB</name>
    <name evidence="2" type="ORF">KSX_21700</name>
</gene>
<dbReference type="GO" id="GO:0008410">
    <property type="term" value="F:CoA-transferase activity"/>
    <property type="evidence" value="ECO:0007669"/>
    <property type="project" value="InterPro"/>
</dbReference>
<sequence length="262" mass="28600">MAQTYSARELMVVCASRQIHDHELVFVGMRLPLLAFALAKRTHAPNCIGLFECGLVRDTPSPELLYTMGDPPNITEALWATAMVDVLGSLAAGDVQLGFIGGAEIDRYGNLNTSLIGNDWQHPRVRLPGSGGGADIASLAHRLAIIMPHERHRLRERVDFITSPGYGYPDEHGPAGSSWRKRVGLPRGGPAALITTLGLFTFDPTNGEALLSSYHPGASIEHMQEHTGWTLRLAPDCHETPPPSQEELRIIRECDPQGVWTS</sequence>
<name>A0A8J3MPN5_9CHLR</name>
<dbReference type="Proteomes" id="UP000612362">
    <property type="component" value="Unassembled WGS sequence"/>
</dbReference>
<dbReference type="AlphaFoldDB" id="A0A8J3MPN5"/>
<dbReference type="InterPro" id="IPR004165">
    <property type="entry name" value="CoA_trans_fam_I"/>
</dbReference>
<dbReference type="SUPFAM" id="SSF100950">
    <property type="entry name" value="NagB/RpiA/CoA transferase-like"/>
    <property type="match status" value="1"/>
</dbReference>
<evidence type="ECO:0000256" key="1">
    <source>
        <dbReference type="ARBA" id="ARBA00007047"/>
    </source>
</evidence>
<accession>A0A8J3MPN5</accession>
<evidence type="ECO:0000313" key="2">
    <source>
        <dbReference type="EMBL" id="GHO44007.1"/>
    </source>
</evidence>
<keyword evidence="3" id="KW-1185">Reference proteome</keyword>
<proteinExistence type="inferred from homology"/>
<evidence type="ECO:0000313" key="3">
    <source>
        <dbReference type="Proteomes" id="UP000612362"/>
    </source>
</evidence>
<dbReference type="Gene3D" id="3.40.1080.10">
    <property type="entry name" value="Glutaconate Coenzyme A-transferase"/>
    <property type="match status" value="1"/>
</dbReference>
<dbReference type="InterPro" id="IPR037171">
    <property type="entry name" value="NagB/RpiA_transferase-like"/>
</dbReference>
<organism evidence="2 3">
    <name type="scientific">Ktedonospora formicarum</name>
    <dbReference type="NCBI Taxonomy" id="2778364"/>
    <lineage>
        <taxon>Bacteria</taxon>
        <taxon>Bacillati</taxon>
        <taxon>Chloroflexota</taxon>
        <taxon>Ktedonobacteria</taxon>
        <taxon>Ktedonobacterales</taxon>
        <taxon>Ktedonobacteraceae</taxon>
        <taxon>Ktedonospora</taxon>
    </lineage>
</organism>
<dbReference type="Pfam" id="PF01144">
    <property type="entry name" value="CoA_trans"/>
    <property type="match status" value="1"/>
</dbReference>
<dbReference type="RefSeq" id="WP_220193443.1">
    <property type="nucleotide sequence ID" value="NZ_BNJF01000001.1"/>
</dbReference>